<dbReference type="PANTHER" id="PTHR16296:SF2">
    <property type="entry name" value="TRANSMEMBRANE PROTEIN 126A"/>
    <property type="match status" value="1"/>
</dbReference>
<dbReference type="GO" id="GO:0031966">
    <property type="term" value="C:mitochondrial membrane"/>
    <property type="evidence" value="ECO:0007669"/>
    <property type="project" value="UniProtKB-SubCell"/>
</dbReference>
<gene>
    <name evidence="7" type="ORF">MCOS_LOCUS10272</name>
</gene>
<dbReference type="OrthoDB" id="6234762at2759"/>
<protein>
    <submittedName>
        <fullName evidence="9">HCO3_cotransp domain-containing protein</fullName>
    </submittedName>
</protein>
<proteinExistence type="predicted"/>
<dbReference type="Proteomes" id="UP000267029">
    <property type="component" value="Unassembled WGS sequence"/>
</dbReference>
<dbReference type="GO" id="GO:0032981">
    <property type="term" value="P:mitochondrial respiratory chain complex I assembly"/>
    <property type="evidence" value="ECO:0007669"/>
    <property type="project" value="TreeGrafter"/>
</dbReference>
<keyword evidence="2 6" id="KW-0812">Transmembrane</keyword>
<evidence type="ECO:0000313" key="9">
    <source>
        <dbReference type="WBParaSite" id="MCOS_0001027101-mRNA-1"/>
    </source>
</evidence>
<dbReference type="EMBL" id="UXSR01006122">
    <property type="protein sequence ID" value="VDD84269.1"/>
    <property type="molecule type" value="Genomic_DNA"/>
</dbReference>
<accession>A0A0R3UQW6</accession>
<evidence type="ECO:0000313" key="8">
    <source>
        <dbReference type="Proteomes" id="UP000267029"/>
    </source>
</evidence>
<sequence length="201" mass="21960">MGSGYAFDEQRKTVSAWNPQTDVWALAHGTKISALCVAGSSFSILMRMRQFFSLFSQQHLLGTILPVVVLPSMGYIIANDIFIERPFVTRLSRPNIGQHFCSTCLEVRGSFIQATAGVFAPFLLSVFSCAAASISYRTFPVPDLGDFRKVLSLVRRAGGSLSSTLILLTLANAFVGGFITLRMADQSALIRTTLRTSHLSE</sequence>
<keyword evidence="8" id="KW-1185">Reference proteome</keyword>
<reference evidence="7 8" key="2">
    <citation type="submission" date="2018-10" db="EMBL/GenBank/DDBJ databases">
        <authorList>
            <consortium name="Pathogen Informatics"/>
        </authorList>
    </citation>
    <scope>NUCLEOTIDE SEQUENCE [LARGE SCALE GENOMIC DNA]</scope>
</reference>
<keyword evidence="3 6" id="KW-1133">Transmembrane helix</keyword>
<evidence type="ECO:0000256" key="2">
    <source>
        <dbReference type="ARBA" id="ARBA00022692"/>
    </source>
</evidence>
<organism evidence="9">
    <name type="scientific">Mesocestoides corti</name>
    <name type="common">Flatworm</name>
    <dbReference type="NCBI Taxonomy" id="53468"/>
    <lineage>
        <taxon>Eukaryota</taxon>
        <taxon>Metazoa</taxon>
        <taxon>Spiralia</taxon>
        <taxon>Lophotrochozoa</taxon>
        <taxon>Platyhelminthes</taxon>
        <taxon>Cestoda</taxon>
        <taxon>Eucestoda</taxon>
        <taxon>Cyclophyllidea</taxon>
        <taxon>Mesocestoididae</taxon>
        <taxon>Mesocestoides</taxon>
    </lineage>
</organism>
<dbReference type="Pfam" id="PF07114">
    <property type="entry name" value="TMEM126"/>
    <property type="match status" value="1"/>
</dbReference>
<evidence type="ECO:0000256" key="5">
    <source>
        <dbReference type="ARBA" id="ARBA00023136"/>
    </source>
</evidence>
<feature type="transmembrane region" description="Helical" evidence="6">
    <location>
        <begin position="159"/>
        <end position="181"/>
    </location>
</feature>
<keyword evidence="5 6" id="KW-0472">Membrane</keyword>
<reference evidence="9" key="1">
    <citation type="submission" date="2017-02" db="UniProtKB">
        <authorList>
            <consortium name="WormBaseParasite"/>
        </authorList>
    </citation>
    <scope>IDENTIFICATION</scope>
</reference>
<feature type="transmembrane region" description="Helical" evidence="6">
    <location>
        <begin position="118"/>
        <end position="139"/>
    </location>
</feature>
<evidence type="ECO:0000256" key="3">
    <source>
        <dbReference type="ARBA" id="ARBA00022989"/>
    </source>
</evidence>
<dbReference type="STRING" id="53468.A0A0R3UQW6"/>
<evidence type="ECO:0000256" key="1">
    <source>
        <dbReference type="ARBA" id="ARBA00004225"/>
    </source>
</evidence>
<dbReference type="WBParaSite" id="MCOS_0001027101-mRNA-1">
    <property type="protein sequence ID" value="MCOS_0001027101-mRNA-1"/>
    <property type="gene ID" value="MCOS_0001027101"/>
</dbReference>
<dbReference type="PANTHER" id="PTHR16296">
    <property type="entry name" value="UNCHARACTERIZED HYPOTHALAMUS PROTEIN HT007"/>
    <property type="match status" value="1"/>
</dbReference>
<evidence type="ECO:0000256" key="6">
    <source>
        <dbReference type="SAM" id="Phobius"/>
    </source>
</evidence>
<dbReference type="AlphaFoldDB" id="A0A0R3UQW6"/>
<evidence type="ECO:0000313" key="7">
    <source>
        <dbReference type="EMBL" id="VDD84269.1"/>
    </source>
</evidence>
<dbReference type="InterPro" id="IPR009801">
    <property type="entry name" value="TMEM126"/>
</dbReference>
<evidence type="ECO:0000256" key="4">
    <source>
        <dbReference type="ARBA" id="ARBA00023128"/>
    </source>
</evidence>
<name>A0A0R3UQW6_MESCO</name>
<comment type="subcellular location">
    <subcellularLocation>
        <location evidence="1">Mitochondrion membrane</location>
        <topology evidence="1">Multi-pass membrane protein</topology>
    </subcellularLocation>
</comment>
<keyword evidence="4" id="KW-0496">Mitochondrion</keyword>
<feature type="transmembrane region" description="Helical" evidence="6">
    <location>
        <begin position="60"/>
        <end position="83"/>
    </location>
</feature>